<accession>A0A0E9Q0E9</accession>
<dbReference type="EMBL" id="GBXM01098964">
    <property type="protein sequence ID" value="JAH09613.1"/>
    <property type="molecule type" value="Transcribed_RNA"/>
</dbReference>
<sequence>MPLDGRPRHAVVKRASAPACVWGWDPRRAANSQH</sequence>
<name>A0A0E9Q0E9_ANGAN</name>
<reference evidence="1" key="1">
    <citation type="submission" date="2014-11" db="EMBL/GenBank/DDBJ databases">
        <authorList>
            <person name="Amaro Gonzalez C."/>
        </authorList>
    </citation>
    <scope>NUCLEOTIDE SEQUENCE</scope>
</reference>
<dbReference type="AlphaFoldDB" id="A0A0E9Q0E9"/>
<organism evidence="1">
    <name type="scientific">Anguilla anguilla</name>
    <name type="common">European freshwater eel</name>
    <name type="synonym">Muraena anguilla</name>
    <dbReference type="NCBI Taxonomy" id="7936"/>
    <lineage>
        <taxon>Eukaryota</taxon>
        <taxon>Metazoa</taxon>
        <taxon>Chordata</taxon>
        <taxon>Craniata</taxon>
        <taxon>Vertebrata</taxon>
        <taxon>Euteleostomi</taxon>
        <taxon>Actinopterygii</taxon>
        <taxon>Neopterygii</taxon>
        <taxon>Teleostei</taxon>
        <taxon>Anguilliformes</taxon>
        <taxon>Anguillidae</taxon>
        <taxon>Anguilla</taxon>
    </lineage>
</organism>
<evidence type="ECO:0000313" key="1">
    <source>
        <dbReference type="EMBL" id="JAH09613.1"/>
    </source>
</evidence>
<reference evidence="1" key="2">
    <citation type="journal article" date="2015" name="Fish Shellfish Immunol.">
        <title>Early steps in the European eel (Anguilla anguilla)-Vibrio vulnificus interaction in the gills: Role of the RtxA13 toxin.</title>
        <authorList>
            <person name="Callol A."/>
            <person name="Pajuelo D."/>
            <person name="Ebbesson L."/>
            <person name="Teles M."/>
            <person name="MacKenzie S."/>
            <person name="Amaro C."/>
        </authorList>
    </citation>
    <scope>NUCLEOTIDE SEQUENCE</scope>
</reference>
<proteinExistence type="predicted"/>
<protein>
    <submittedName>
        <fullName evidence="1">Uncharacterized protein</fullName>
    </submittedName>
</protein>